<dbReference type="RefSeq" id="WP_130611824.1">
    <property type="nucleotide sequence ID" value="NZ_SGIU01000001.1"/>
</dbReference>
<name>A0A4Q8QLZ4_9FLAO</name>
<accession>A0A4Q8QLZ4</accession>
<reference evidence="1 2" key="1">
    <citation type="submission" date="2019-02" db="EMBL/GenBank/DDBJ databases">
        <title>Draft genome sequence of Muricauda sp. 176CP4-71.</title>
        <authorList>
            <person name="Park J.-S."/>
        </authorList>
    </citation>
    <scope>NUCLEOTIDE SEQUENCE [LARGE SCALE GENOMIC DNA]</scope>
    <source>
        <strain evidence="1 2">176CP4-71</strain>
    </source>
</reference>
<dbReference type="Proteomes" id="UP000291981">
    <property type="component" value="Unassembled WGS sequence"/>
</dbReference>
<gene>
    <name evidence="1" type="ORF">EW142_07370</name>
</gene>
<sequence length="182" mass="20546">MKRVLGILGIVVLTALASCEQRDTSFLIAEDSVGPLQKSTTLNELETIFVEDSIVRDTFRTKVGSKTRKIKVYERGGKHLLTLTPSQDSVQRVENIRVFDNRYTSEKGIGLQSTFRDIKQQYAIKKIVTTLNSIVVFPKASNLYFTIDKGDLPPSLRYTASNIEEVQIPDNAKVKYLMIGWD</sequence>
<dbReference type="EMBL" id="SGIU01000001">
    <property type="protein sequence ID" value="TAI49609.1"/>
    <property type="molecule type" value="Genomic_DNA"/>
</dbReference>
<dbReference type="AlphaFoldDB" id="A0A4Q8QLZ4"/>
<comment type="caution">
    <text evidence="1">The sequence shown here is derived from an EMBL/GenBank/DDBJ whole genome shotgun (WGS) entry which is preliminary data.</text>
</comment>
<protein>
    <submittedName>
        <fullName evidence="1">Uncharacterized protein</fullName>
    </submittedName>
</protein>
<dbReference type="Gene3D" id="2.60.460.10">
    <property type="entry name" value="protein yfey like domain"/>
    <property type="match status" value="1"/>
</dbReference>
<dbReference type="PROSITE" id="PS51257">
    <property type="entry name" value="PROKAR_LIPOPROTEIN"/>
    <property type="match status" value="1"/>
</dbReference>
<evidence type="ECO:0000313" key="1">
    <source>
        <dbReference type="EMBL" id="TAI49609.1"/>
    </source>
</evidence>
<proteinExistence type="predicted"/>
<dbReference type="OrthoDB" id="1436858at2"/>
<organism evidence="1 2">
    <name type="scientific">Flagellimonas allohymeniacidonis</name>
    <dbReference type="NCBI Taxonomy" id="2517819"/>
    <lineage>
        <taxon>Bacteria</taxon>
        <taxon>Pseudomonadati</taxon>
        <taxon>Bacteroidota</taxon>
        <taxon>Flavobacteriia</taxon>
        <taxon>Flavobacteriales</taxon>
        <taxon>Flavobacteriaceae</taxon>
        <taxon>Flagellimonas</taxon>
    </lineage>
</organism>
<dbReference type="InterPro" id="IPR038714">
    <property type="entry name" value="YfeY-like_sf"/>
</dbReference>
<evidence type="ECO:0000313" key="2">
    <source>
        <dbReference type="Proteomes" id="UP000291981"/>
    </source>
</evidence>
<keyword evidence="2" id="KW-1185">Reference proteome</keyword>